<keyword evidence="12" id="KW-1185">Reference proteome</keyword>
<keyword evidence="4" id="KW-0227">DNA damage</keyword>
<dbReference type="Pfam" id="PF00817">
    <property type="entry name" value="IMS"/>
    <property type="match status" value="2"/>
</dbReference>
<keyword evidence="11" id="KW-0548">Nucleotidyltransferase</keyword>
<evidence type="ECO:0000259" key="9">
    <source>
        <dbReference type="Pfam" id="PF00817"/>
    </source>
</evidence>
<evidence type="ECO:0000256" key="6">
    <source>
        <dbReference type="ARBA" id="ARBA00023242"/>
    </source>
</evidence>
<name>A0ABY8EMA4_MALFU</name>
<dbReference type="Gene3D" id="3.30.70.270">
    <property type="match status" value="1"/>
</dbReference>
<feature type="region of interest" description="Disordered" evidence="8">
    <location>
        <begin position="547"/>
        <end position="596"/>
    </location>
</feature>
<evidence type="ECO:0000256" key="8">
    <source>
        <dbReference type="SAM" id="MobiDB-lite"/>
    </source>
</evidence>
<feature type="domain" description="UmuC" evidence="9">
    <location>
        <begin position="187"/>
        <end position="329"/>
    </location>
</feature>
<dbReference type="Pfam" id="PF11799">
    <property type="entry name" value="IMS_C"/>
    <property type="match status" value="1"/>
</dbReference>
<evidence type="ECO:0000256" key="1">
    <source>
        <dbReference type="ARBA" id="ARBA00004123"/>
    </source>
</evidence>
<feature type="domain" description="DNA polymerase Y-family little finger" evidence="10">
    <location>
        <begin position="418"/>
        <end position="538"/>
    </location>
</feature>
<protein>
    <recommendedName>
        <fullName evidence="7">DNA polymerase eta</fullName>
    </recommendedName>
</protein>
<dbReference type="SUPFAM" id="SSF100879">
    <property type="entry name" value="Lesion bypass DNA polymerase (Y-family), little finger domain"/>
    <property type="match status" value="1"/>
</dbReference>
<dbReference type="Proteomes" id="UP000818624">
    <property type="component" value="Chromosome 1"/>
</dbReference>
<evidence type="ECO:0000259" key="10">
    <source>
        <dbReference type="Pfam" id="PF11799"/>
    </source>
</evidence>
<keyword evidence="11" id="KW-0239">DNA-directed DNA polymerase</keyword>
<keyword evidence="3" id="KW-0479">Metal-binding</keyword>
<sequence length="664" mass="75336">MSAAEAHRFRPCYKEAVATYHHLFSTTFEAHNPLRVIAHCDVDAAYAQFEAARLGIDCTKHPIAVLQWSALIAVNYVARAYGVGRFNCTLEQAKERCPDLQLIHVASYGPGDETPQYYEQPSPRTHKISLDLYRRESRKIMDIFQRCLENDSTSGVHVGFDLAPVVVDGWAPTVLEMQGDKIDEDILFEKASIDESFFDLSLYVRKQLLRRFPFLDIRAELEKLSLDERMQRLETPLPLPPLSAQQELVKKSWTLLGAWWPDQDSTASSQQASQDSDGTEAFPGLSWADIAHAIAAERMIAVRKHIYDHLGYTTSAGIAGNKALAKLCSSHRKPCSQTVLLPRYVLDFLAPLPFRKIRFLGGKLGSEIADVWGQSTVGELWSVPMEEMQQRFGGNGRWLHELFRGIDLSEVNRRSANRSMMSSKNFQPPLSSQTKGLQWLSIMASELSTRLQEEREEYPLSYPRFLVLRYVLSRNAGIRSQQTPFGFIRNEDLAKEIYAKAEKLWNQNIGQRMDRSVGHDRVGVCVLSLAFAGLERQSRDQKQLHAFFSAPKRKREDDEDVPTKTPIIQRNEAPPTPDPVKPSPRTEPPTLPLTPYTTVLDPDTQTNMARWACSKCDHAISVPQFDDPDDTATGDVCPSYERLLDQLRVEHEHWHMAVDLAADW</sequence>
<dbReference type="SUPFAM" id="SSF56672">
    <property type="entry name" value="DNA/RNA polymerases"/>
    <property type="match status" value="1"/>
</dbReference>
<keyword evidence="6" id="KW-0539">Nucleus</keyword>
<dbReference type="InterPro" id="IPR052230">
    <property type="entry name" value="DNA_polymerase_eta"/>
</dbReference>
<dbReference type="Pfam" id="PF21704">
    <property type="entry name" value="POLH-Rev1_HhH"/>
    <property type="match status" value="1"/>
</dbReference>
<feature type="domain" description="UmuC" evidence="9">
    <location>
        <begin position="40"/>
        <end position="148"/>
    </location>
</feature>
<organism evidence="11 12">
    <name type="scientific">Malassezia furfur</name>
    <name type="common">Pityriasis versicolor infection agent</name>
    <name type="synonym">Pityrosporum furfur</name>
    <dbReference type="NCBI Taxonomy" id="55194"/>
    <lineage>
        <taxon>Eukaryota</taxon>
        <taxon>Fungi</taxon>
        <taxon>Dikarya</taxon>
        <taxon>Basidiomycota</taxon>
        <taxon>Ustilaginomycotina</taxon>
        <taxon>Malasseziomycetes</taxon>
        <taxon>Malasseziales</taxon>
        <taxon>Malasseziaceae</taxon>
        <taxon>Malassezia</taxon>
    </lineage>
</organism>
<dbReference type="GO" id="GO:0003887">
    <property type="term" value="F:DNA-directed DNA polymerase activity"/>
    <property type="evidence" value="ECO:0007669"/>
    <property type="project" value="UniProtKB-KW"/>
</dbReference>
<dbReference type="InterPro" id="IPR043502">
    <property type="entry name" value="DNA/RNA_pol_sf"/>
</dbReference>
<dbReference type="Gene3D" id="3.30.1490.100">
    <property type="entry name" value="DNA polymerase, Y-family, little finger domain"/>
    <property type="match status" value="1"/>
</dbReference>
<dbReference type="InterPro" id="IPR001126">
    <property type="entry name" value="UmuC"/>
</dbReference>
<evidence type="ECO:0000313" key="11">
    <source>
        <dbReference type="EMBL" id="WFD46114.1"/>
    </source>
</evidence>
<evidence type="ECO:0000256" key="3">
    <source>
        <dbReference type="ARBA" id="ARBA00022723"/>
    </source>
</evidence>
<dbReference type="PANTHER" id="PTHR45873:SF1">
    <property type="entry name" value="DNA POLYMERASE ETA"/>
    <property type="match status" value="1"/>
</dbReference>
<evidence type="ECO:0000256" key="5">
    <source>
        <dbReference type="ARBA" id="ARBA00023204"/>
    </source>
</evidence>
<reference evidence="11 12" key="1">
    <citation type="journal article" date="2020" name="Elife">
        <title>Loss of centromere function drives karyotype evolution in closely related Malassezia species.</title>
        <authorList>
            <person name="Sankaranarayanan S.R."/>
            <person name="Ianiri G."/>
            <person name="Coelho M.A."/>
            <person name="Reza M.H."/>
            <person name="Thimmappa B.C."/>
            <person name="Ganguly P."/>
            <person name="Vadnala R.N."/>
            <person name="Sun S."/>
            <person name="Siddharthan R."/>
            <person name="Tellgren-Roth C."/>
            <person name="Dawson T.L."/>
            <person name="Heitman J."/>
            <person name="Sanyal K."/>
        </authorList>
    </citation>
    <scope>NUCLEOTIDE SEQUENCE [LARGE SCALE GENOMIC DNA]</scope>
    <source>
        <strain evidence="11">CBS14141</strain>
    </source>
</reference>
<accession>A0ABY8EMA4</accession>
<dbReference type="InterPro" id="IPR017961">
    <property type="entry name" value="DNA_pol_Y-fam_little_finger"/>
</dbReference>
<dbReference type="Gene3D" id="1.10.150.20">
    <property type="entry name" value="5' to 3' exonuclease, C-terminal subdomain"/>
    <property type="match status" value="1"/>
</dbReference>
<evidence type="ECO:0000256" key="2">
    <source>
        <dbReference type="ARBA" id="ARBA00022679"/>
    </source>
</evidence>
<evidence type="ECO:0000256" key="7">
    <source>
        <dbReference type="ARBA" id="ARBA00044975"/>
    </source>
</evidence>
<dbReference type="InterPro" id="IPR036775">
    <property type="entry name" value="DNA_pol_Y-fam_lit_finger_sf"/>
</dbReference>
<evidence type="ECO:0000313" key="12">
    <source>
        <dbReference type="Proteomes" id="UP000818624"/>
    </source>
</evidence>
<feature type="compositionally biased region" description="Pro residues" evidence="8">
    <location>
        <begin position="574"/>
        <end position="592"/>
    </location>
</feature>
<gene>
    <name evidence="11" type="primary">eso1</name>
    <name evidence="11" type="ORF">GLX27_000743</name>
</gene>
<evidence type="ECO:0000256" key="4">
    <source>
        <dbReference type="ARBA" id="ARBA00022763"/>
    </source>
</evidence>
<dbReference type="InterPro" id="IPR043128">
    <property type="entry name" value="Rev_trsase/Diguanyl_cyclase"/>
</dbReference>
<dbReference type="EMBL" id="CP046234">
    <property type="protein sequence ID" value="WFD46114.1"/>
    <property type="molecule type" value="Genomic_DNA"/>
</dbReference>
<keyword evidence="2 11" id="KW-0808">Transferase</keyword>
<comment type="subcellular location">
    <subcellularLocation>
        <location evidence="1">Nucleus</location>
    </subcellularLocation>
</comment>
<proteinExistence type="predicted"/>
<dbReference type="Gene3D" id="3.40.1170.60">
    <property type="match status" value="1"/>
</dbReference>
<dbReference type="PANTHER" id="PTHR45873">
    <property type="entry name" value="DNA POLYMERASE ETA"/>
    <property type="match status" value="1"/>
</dbReference>
<keyword evidence="5" id="KW-0234">DNA repair</keyword>